<evidence type="ECO:0000256" key="3">
    <source>
        <dbReference type="ARBA" id="ARBA00022679"/>
    </source>
</evidence>
<dbReference type="SUPFAM" id="SSF53756">
    <property type="entry name" value="UDP-Glycosyltransferase/glycogen phosphorylase"/>
    <property type="match status" value="1"/>
</dbReference>
<dbReference type="Pfam" id="PF13579">
    <property type="entry name" value="Glyco_trans_4_4"/>
    <property type="match status" value="1"/>
</dbReference>
<evidence type="ECO:0000313" key="6">
    <source>
        <dbReference type="EMBL" id="MBD3322932.1"/>
    </source>
</evidence>
<comment type="caution">
    <text evidence="6">The sequence shown here is derived from an EMBL/GenBank/DDBJ whole genome shotgun (WGS) entry which is preliminary data.</text>
</comment>
<dbReference type="InterPro" id="IPR028098">
    <property type="entry name" value="Glyco_trans_4-like_N"/>
</dbReference>
<comment type="similarity">
    <text evidence="1">Belongs to the glycosyltransferase group 1 family. Glycosyltransferase 4 subfamily.</text>
</comment>
<dbReference type="GO" id="GO:0016757">
    <property type="term" value="F:glycosyltransferase activity"/>
    <property type="evidence" value="ECO:0007669"/>
    <property type="project" value="UniProtKB-KW"/>
</dbReference>
<evidence type="ECO:0000259" key="4">
    <source>
        <dbReference type="Pfam" id="PF00534"/>
    </source>
</evidence>
<feature type="domain" description="Glycosyl transferase family 1" evidence="4">
    <location>
        <begin position="190"/>
        <end position="353"/>
    </location>
</feature>
<keyword evidence="2" id="KW-0328">Glycosyltransferase</keyword>
<evidence type="ECO:0000256" key="2">
    <source>
        <dbReference type="ARBA" id="ARBA00022676"/>
    </source>
</evidence>
<keyword evidence="3" id="KW-0808">Transferase</keyword>
<dbReference type="Proteomes" id="UP000649604">
    <property type="component" value="Unassembled WGS sequence"/>
</dbReference>
<feature type="domain" description="Glycosyltransferase subfamily 4-like N-terminal" evidence="5">
    <location>
        <begin position="58"/>
        <end position="177"/>
    </location>
</feature>
<evidence type="ECO:0000259" key="5">
    <source>
        <dbReference type="Pfam" id="PF13579"/>
    </source>
</evidence>
<dbReference type="InterPro" id="IPR001296">
    <property type="entry name" value="Glyco_trans_1"/>
</dbReference>
<proteinExistence type="inferred from homology"/>
<dbReference type="Pfam" id="PF00534">
    <property type="entry name" value="Glycos_transf_1"/>
    <property type="match status" value="1"/>
</dbReference>
<reference evidence="6" key="1">
    <citation type="submission" date="2019-11" db="EMBL/GenBank/DDBJ databases">
        <title>Microbial mats filling the niche in hypersaline microbial mats.</title>
        <authorList>
            <person name="Wong H.L."/>
            <person name="Macleod F.I."/>
            <person name="White R.A. III"/>
            <person name="Burns B.P."/>
        </authorList>
    </citation>
    <scope>NUCLEOTIDE SEQUENCE</scope>
    <source>
        <strain evidence="6">Rbin_158</strain>
    </source>
</reference>
<dbReference type="EMBL" id="WJJP01000001">
    <property type="protein sequence ID" value="MBD3322932.1"/>
    <property type="molecule type" value="Genomic_DNA"/>
</dbReference>
<dbReference type="Gene3D" id="3.40.50.2000">
    <property type="entry name" value="Glycogen Phosphorylase B"/>
    <property type="match status" value="2"/>
</dbReference>
<gene>
    <name evidence="6" type="ORF">GF339_00010</name>
</gene>
<dbReference type="AlphaFoldDB" id="A0A9D5Q486"/>
<dbReference type="PANTHER" id="PTHR12526">
    <property type="entry name" value="GLYCOSYLTRANSFERASE"/>
    <property type="match status" value="1"/>
</dbReference>
<dbReference type="PANTHER" id="PTHR12526:SF640">
    <property type="entry name" value="COLANIC ACID BIOSYNTHESIS GLYCOSYLTRANSFERASE WCAL-RELATED"/>
    <property type="match status" value="1"/>
</dbReference>
<organism evidence="6 7">
    <name type="scientific">candidate division KSB3 bacterium</name>
    <dbReference type="NCBI Taxonomy" id="2044937"/>
    <lineage>
        <taxon>Bacteria</taxon>
        <taxon>candidate division KSB3</taxon>
    </lineage>
</organism>
<sequence length="377" mass="42446">MTRNIAIIARRANAVSETFIQAHKDYLTGNIFFLFGGPKGADFPTHAEDTGRLLSKHSLGIRLVRKVLARVGMKFYPFPRIQDVEQYFNTHQVNVVLAEYGMTGAMITPVVKNLQIPLIVHFHGFDAHNEDIYRRFEKQYTEMFAYASYFVSVSTTMTERLQALGAPAEKLVYNPYGPRHDFFRLTPSFDSNLFVALGRFVDKKAPHLTLAAFKQVVEHDPAARLLMIGEGHLLSMCKNLTHNWGLAEVVSFPGALPHDRIKSLLADAFCFVQHSITTENGNSEGTPVAILEAQAAGLPVIATRHAGIQDVVLHEKTGLLCAEKDVSRMAEYMQRLFADKKLAQDMGAQGRERIREHFSLERHIRILDNLVERCVNP</sequence>
<accession>A0A9D5Q486</accession>
<protein>
    <submittedName>
        <fullName evidence="6">Glycosyltransferase</fullName>
    </submittedName>
</protein>
<evidence type="ECO:0000256" key="1">
    <source>
        <dbReference type="ARBA" id="ARBA00009481"/>
    </source>
</evidence>
<evidence type="ECO:0000313" key="7">
    <source>
        <dbReference type="Proteomes" id="UP000649604"/>
    </source>
</evidence>
<name>A0A9D5Q486_9BACT</name>